<comment type="subcellular location">
    <subcellularLocation>
        <location evidence="1">Cell membrane</location>
        <topology evidence="1">Multi-pass membrane protein</topology>
    </subcellularLocation>
</comment>
<dbReference type="InterPro" id="IPR011701">
    <property type="entry name" value="MFS"/>
</dbReference>
<dbReference type="InterPro" id="IPR005829">
    <property type="entry name" value="Sugar_transporter_CS"/>
</dbReference>
<dbReference type="STRING" id="234267.Acid_1080"/>
<evidence type="ECO:0000256" key="2">
    <source>
        <dbReference type="ARBA" id="ARBA00008335"/>
    </source>
</evidence>
<accession>Q02A48</accession>
<feature type="transmembrane region" description="Helical" evidence="8">
    <location>
        <begin position="217"/>
        <end position="240"/>
    </location>
</feature>
<dbReference type="SUPFAM" id="SSF103473">
    <property type="entry name" value="MFS general substrate transporter"/>
    <property type="match status" value="1"/>
</dbReference>
<keyword evidence="3" id="KW-0813">Transport</keyword>
<feature type="transmembrane region" description="Helical" evidence="8">
    <location>
        <begin position="106"/>
        <end position="127"/>
    </location>
</feature>
<dbReference type="GO" id="GO:0022857">
    <property type="term" value="F:transmembrane transporter activity"/>
    <property type="evidence" value="ECO:0007669"/>
    <property type="project" value="InterPro"/>
</dbReference>
<comment type="similarity">
    <text evidence="2">Belongs to the major facilitator superfamily.</text>
</comment>
<keyword evidence="5 8" id="KW-0812">Transmembrane</keyword>
<sequence length="407" mass="42500">MERMVSQASAPSKTRTAAVVFAGFCAFVTLFAPQPLLPLLAREFRVSPAMISLVVTASTLAVALAAPFAGIVADRFGRKRVIVPAAFLLAVPTLLAATATSFGQLLFWRFLQGVFTPGIFAVIIAYINEEWEAGAGAATAAYVTGTVIGGFSGRALAALVASHANWRWAFVMLGALNLLGAFAIRAWLPAGRRFQRARGGGSSGAAMLRHLRNPRLVATYAVGFCVMFSLLGTFTYVNFYLAAPPFLLSTAALGLLFVVYLVGAVVTPIAGRAIDRLGHRFALVMAFTGGATGVTLTLVHSLPVVMLGLTLACTGVFIANSAGSSYVGSAATESRASAVGLYVTFYYVGGSGGSAVPGFFWARGGWPACVALIVAVQLLTITLALIFWKPLPKSHIPAPLTAAIEEG</sequence>
<evidence type="ECO:0000256" key="4">
    <source>
        <dbReference type="ARBA" id="ARBA00022475"/>
    </source>
</evidence>
<dbReference type="Gene3D" id="1.20.1250.20">
    <property type="entry name" value="MFS general substrate transporter like domains"/>
    <property type="match status" value="1"/>
</dbReference>
<feature type="transmembrane region" description="Helical" evidence="8">
    <location>
        <begin position="139"/>
        <end position="160"/>
    </location>
</feature>
<dbReference type="KEGG" id="sus:Acid_1080"/>
<organism evidence="10">
    <name type="scientific">Solibacter usitatus (strain Ellin6076)</name>
    <dbReference type="NCBI Taxonomy" id="234267"/>
    <lineage>
        <taxon>Bacteria</taxon>
        <taxon>Pseudomonadati</taxon>
        <taxon>Acidobacteriota</taxon>
        <taxon>Terriglobia</taxon>
        <taxon>Bryobacterales</taxon>
        <taxon>Solibacteraceae</taxon>
        <taxon>Candidatus Solibacter</taxon>
    </lineage>
</organism>
<dbReference type="CDD" id="cd17324">
    <property type="entry name" value="MFS_NepI_like"/>
    <property type="match status" value="1"/>
</dbReference>
<evidence type="ECO:0000256" key="7">
    <source>
        <dbReference type="ARBA" id="ARBA00023136"/>
    </source>
</evidence>
<proteinExistence type="inferred from homology"/>
<dbReference type="PANTHER" id="PTHR43271:SF2">
    <property type="entry name" value="BLL2771 PROTEIN"/>
    <property type="match status" value="1"/>
</dbReference>
<evidence type="ECO:0000256" key="1">
    <source>
        <dbReference type="ARBA" id="ARBA00004651"/>
    </source>
</evidence>
<evidence type="ECO:0000256" key="5">
    <source>
        <dbReference type="ARBA" id="ARBA00022692"/>
    </source>
</evidence>
<dbReference type="PROSITE" id="PS00216">
    <property type="entry name" value="SUGAR_TRANSPORT_1"/>
    <property type="match status" value="1"/>
</dbReference>
<dbReference type="Pfam" id="PF07690">
    <property type="entry name" value="MFS_1"/>
    <property type="match status" value="2"/>
</dbReference>
<dbReference type="InterPro" id="IPR036259">
    <property type="entry name" value="MFS_trans_sf"/>
</dbReference>
<feature type="domain" description="Major facilitator superfamily (MFS) profile" evidence="9">
    <location>
        <begin position="15"/>
        <end position="393"/>
    </location>
</feature>
<dbReference type="AlphaFoldDB" id="Q02A48"/>
<feature type="transmembrane region" description="Helical" evidence="8">
    <location>
        <begin position="281"/>
        <end position="299"/>
    </location>
</feature>
<evidence type="ECO:0000256" key="3">
    <source>
        <dbReference type="ARBA" id="ARBA00022448"/>
    </source>
</evidence>
<keyword evidence="6 8" id="KW-1133">Transmembrane helix</keyword>
<dbReference type="eggNOG" id="COG2814">
    <property type="taxonomic scope" value="Bacteria"/>
</dbReference>
<keyword evidence="4" id="KW-1003">Cell membrane</keyword>
<evidence type="ECO:0000313" key="10">
    <source>
        <dbReference type="EMBL" id="ABJ82078.1"/>
    </source>
</evidence>
<feature type="transmembrane region" description="Helical" evidence="8">
    <location>
        <begin position="365"/>
        <end position="388"/>
    </location>
</feature>
<dbReference type="EMBL" id="CP000473">
    <property type="protein sequence ID" value="ABJ82078.1"/>
    <property type="molecule type" value="Genomic_DNA"/>
</dbReference>
<dbReference type="GO" id="GO:0005886">
    <property type="term" value="C:plasma membrane"/>
    <property type="evidence" value="ECO:0007669"/>
    <property type="project" value="UniProtKB-SubCell"/>
</dbReference>
<reference evidence="10" key="1">
    <citation type="submission" date="2006-10" db="EMBL/GenBank/DDBJ databases">
        <title>Complete sequence of Solibacter usitatus Ellin6076.</title>
        <authorList>
            <consortium name="US DOE Joint Genome Institute"/>
            <person name="Copeland A."/>
            <person name="Lucas S."/>
            <person name="Lapidus A."/>
            <person name="Barry K."/>
            <person name="Detter J.C."/>
            <person name="Glavina del Rio T."/>
            <person name="Hammon N."/>
            <person name="Israni S."/>
            <person name="Dalin E."/>
            <person name="Tice H."/>
            <person name="Pitluck S."/>
            <person name="Thompson L.S."/>
            <person name="Brettin T."/>
            <person name="Bruce D."/>
            <person name="Han C."/>
            <person name="Tapia R."/>
            <person name="Gilna P."/>
            <person name="Schmutz J."/>
            <person name="Larimer F."/>
            <person name="Land M."/>
            <person name="Hauser L."/>
            <person name="Kyrpides N."/>
            <person name="Mikhailova N."/>
            <person name="Janssen P.H."/>
            <person name="Kuske C.R."/>
            <person name="Richardson P."/>
        </authorList>
    </citation>
    <scope>NUCLEOTIDE SEQUENCE</scope>
    <source>
        <strain evidence="10">Ellin6076</strain>
    </source>
</reference>
<dbReference type="InterPro" id="IPR020846">
    <property type="entry name" value="MFS_dom"/>
</dbReference>
<dbReference type="PROSITE" id="PS50850">
    <property type="entry name" value="MFS"/>
    <property type="match status" value="1"/>
</dbReference>
<dbReference type="FunCoup" id="Q02A48">
    <property type="interactions" value="104"/>
</dbReference>
<name>Q02A48_SOLUE</name>
<feature type="transmembrane region" description="Helical" evidence="8">
    <location>
        <begin position="246"/>
        <end position="269"/>
    </location>
</feature>
<dbReference type="HOGENOM" id="CLU_001265_19_3_0"/>
<evidence type="ECO:0000256" key="6">
    <source>
        <dbReference type="ARBA" id="ARBA00022989"/>
    </source>
</evidence>
<dbReference type="InParanoid" id="Q02A48"/>
<protein>
    <submittedName>
        <fullName evidence="10">Major facilitator superfamily MFS_1</fullName>
    </submittedName>
</protein>
<feature type="transmembrane region" description="Helical" evidence="8">
    <location>
        <begin position="339"/>
        <end position="359"/>
    </location>
</feature>
<evidence type="ECO:0000259" key="9">
    <source>
        <dbReference type="PROSITE" id="PS50850"/>
    </source>
</evidence>
<keyword evidence="7 8" id="KW-0472">Membrane</keyword>
<gene>
    <name evidence="10" type="ordered locus">Acid_1080</name>
</gene>
<feature type="transmembrane region" description="Helical" evidence="8">
    <location>
        <begin position="305"/>
        <end position="327"/>
    </location>
</feature>
<feature type="transmembrane region" description="Helical" evidence="8">
    <location>
        <begin position="166"/>
        <end position="188"/>
    </location>
</feature>
<feature type="transmembrane region" description="Helical" evidence="8">
    <location>
        <begin position="49"/>
        <end position="69"/>
    </location>
</feature>
<dbReference type="PANTHER" id="PTHR43271">
    <property type="entry name" value="BLL2771 PROTEIN"/>
    <property type="match status" value="1"/>
</dbReference>
<evidence type="ECO:0000256" key="8">
    <source>
        <dbReference type="SAM" id="Phobius"/>
    </source>
</evidence>
<feature type="transmembrane region" description="Helical" evidence="8">
    <location>
        <begin position="81"/>
        <end position="100"/>
    </location>
</feature>